<evidence type="ECO:0000259" key="9">
    <source>
        <dbReference type="Pfam" id="PF12804"/>
    </source>
</evidence>
<dbReference type="GO" id="GO:0005525">
    <property type="term" value="F:GTP binding"/>
    <property type="evidence" value="ECO:0007669"/>
    <property type="project" value="UniProtKB-UniRule"/>
</dbReference>
<keyword evidence="3 8" id="KW-0479">Metal-binding</keyword>
<dbReference type="NCBIfam" id="TIGR02665">
    <property type="entry name" value="molyb_mobA"/>
    <property type="match status" value="1"/>
</dbReference>
<comment type="caution">
    <text evidence="10">The sequence shown here is derived from an EMBL/GenBank/DDBJ whole genome shotgun (WGS) entry which is preliminary data.</text>
</comment>
<comment type="function">
    <text evidence="8">Transfers a GMP moiety from GTP to Mo-molybdopterin (Mo-MPT) cofactor (Moco or molybdenum cofactor) to form Mo-molybdopterin guanine dinucleotide (Mo-MGD) cofactor.</text>
</comment>
<name>A0A7W6K559_9HYPH</name>
<dbReference type="PANTHER" id="PTHR19136">
    <property type="entry name" value="MOLYBDENUM COFACTOR GUANYLYLTRANSFERASE"/>
    <property type="match status" value="1"/>
</dbReference>
<dbReference type="CDD" id="cd02503">
    <property type="entry name" value="MobA"/>
    <property type="match status" value="1"/>
</dbReference>
<accession>A0A7W6K559</accession>
<dbReference type="Gene3D" id="3.90.550.10">
    <property type="entry name" value="Spore Coat Polysaccharide Biosynthesis Protein SpsA, Chain A"/>
    <property type="match status" value="1"/>
</dbReference>
<feature type="binding site" evidence="8">
    <location>
        <position position="47"/>
    </location>
    <ligand>
        <name>GTP</name>
        <dbReference type="ChEBI" id="CHEBI:37565"/>
    </ligand>
</feature>
<evidence type="ECO:0000256" key="3">
    <source>
        <dbReference type="ARBA" id="ARBA00022723"/>
    </source>
</evidence>
<dbReference type="InterPro" id="IPR029044">
    <property type="entry name" value="Nucleotide-diphossugar_trans"/>
</dbReference>
<dbReference type="GO" id="GO:1902758">
    <property type="term" value="P:bis(molybdopterin guanine dinucleotide)molybdenum biosynthetic process"/>
    <property type="evidence" value="ECO:0007669"/>
    <property type="project" value="TreeGrafter"/>
</dbReference>
<evidence type="ECO:0000256" key="5">
    <source>
        <dbReference type="ARBA" id="ARBA00022842"/>
    </source>
</evidence>
<evidence type="ECO:0000256" key="7">
    <source>
        <dbReference type="ARBA" id="ARBA00023150"/>
    </source>
</evidence>
<comment type="similarity">
    <text evidence="8">Belongs to the MobA family.</text>
</comment>
<dbReference type="EC" id="2.7.7.77" evidence="8"/>
<feature type="binding site" evidence="8">
    <location>
        <position position="19"/>
    </location>
    <ligand>
        <name>GTP</name>
        <dbReference type="ChEBI" id="CHEBI:37565"/>
    </ligand>
</feature>
<evidence type="ECO:0000256" key="6">
    <source>
        <dbReference type="ARBA" id="ARBA00023134"/>
    </source>
</evidence>
<evidence type="ECO:0000313" key="10">
    <source>
        <dbReference type="EMBL" id="MBB4105373.1"/>
    </source>
</evidence>
<dbReference type="GO" id="GO:0046872">
    <property type="term" value="F:metal ion binding"/>
    <property type="evidence" value="ECO:0007669"/>
    <property type="project" value="UniProtKB-KW"/>
</dbReference>
<reference evidence="10 11" key="1">
    <citation type="submission" date="2020-08" db="EMBL/GenBank/DDBJ databases">
        <title>Genomic Encyclopedia of Type Strains, Phase IV (KMG-IV): sequencing the most valuable type-strain genomes for metagenomic binning, comparative biology and taxonomic classification.</title>
        <authorList>
            <person name="Goeker M."/>
        </authorList>
    </citation>
    <scope>NUCLEOTIDE SEQUENCE [LARGE SCALE GENOMIC DNA]</scope>
    <source>
        <strain evidence="10 11">DSM 26385</strain>
    </source>
</reference>
<evidence type="ECO:0000256" key="2">
    <source>
        <dbReference type="ARBA" id="ARBA00022679"/>
    </source>
</evidence>
<comment type="domain">
    <text evidence="8">The N-terminal domain determines nucleotide recognition and specific binding, while the C-terminal domain determines the specific binding to the target protein.</text>
</comment>
<sequence>MLGVVLAGGLASRLGGVDKASVGFGAGTLLDAVLARFAPQVEALVVNANGDASRFARYALPVVPDDIGGHPGPLAGILSAMDHGAKNGFSHVASVPVDTPFLPGNLVARLKDTAARGGAPIIFAASSAEDGRLLRQPVFGLWPVSLREDLRSSLSTGLSKIVLWADRHGSESVPFPSTDIDPFFNVNSAADLDEAQKLNDSAMY</sequence>
<keyword evidence="4 8" id="KW-0547">Nucleotide-binding</keyword>
<keyword evidence="5 8" id="KW-0460">Magnesium</keyword>
<dbReference type="HAMAP" id="MF_00316">
    <property type="entry name" value="MobA"/>
    <property type="match status" value="1"/>
</dbReference>
<dbReference type="InterPro" id="IPR025877">
    <property type="entry name" value="MobA-like_NTP_Trfase"/>
</dbReference>
<feature type="binding site" evidence="8">
    <location>
        <begin position="6"/>
        <end position="8"/>
    </location>
    <ligand>
        <name>GTP</name>
        <dbReference type="ChEBI" id="CHEBI:37565"/>
    </ligand>
</feature>
<dbReference type="GO" id="GO:0061603">
    <property type="term" value="F:molybdenum cofactor guanylyltransferase activity"/>
    <property type="evidence" value="ECO:0007669"/>
    <property type="project" value="UniProtKB-EC"/>
</dbReference>
<comment type="catalytic activity">
    <reaction evidence="8">
        <text>Mo-molybdopterin + GTP + H(+) = Mo-molybdopterin guanine dinucleotide + diphosphate</text>
        <dbReference type="Rhea" id="RHEA:34243"/>
        <dbReference type="ChEBI" id="CHEBI:15378"/>
        <dbReference type="ChEBI" id="CHEBI:33019"/>
        <dbReference type="ChEBI" id="CHEBI:37565"/>
        <dbReference type="ChEBI" id="CHEBI:71302"/>
        <dbReference type="ChEBI" id="CHEBI:71310"/>
        <dbReference type="EC" id="2.7.7.77"/>
    </reaction>
</comment>
<feature type="binding site" evidence="8">
    <location>
        <position position="98"/>
    </location>
    <ligand>
        <name>Mg(2+)</name>
        <dbReference type="ChEBI" id="CHEBI:18420"/>
    </ligand>
</feature>
<dbReference type="GO" id="GO:0005737">
    <property type="term" value="C:cytoplasm"/>
    <property type="evidence" value="ECO:0007669"/>
    <property type="project" value="UniProtKB-SubCell"/>
</dbReference>
<dbReference type="Pfam" id="PF12804">
    <property type="entry name" value="NTP_transf_3"/>
    <property type="match status" value="1"/>
</dbReference>
<keyword evidence="6 8" id="KW-0342">GTP-binding</keyword>
<dbReference type="AlphaFoldDB" id="A0A7W6K559"/>
<feature type="binding site" evidence="8">
    <location>
        <position position="98"/>
    </location>
    <ligand>
        <name>GTP</name>
        <dbReference type="ChEBI" id="CHEBI:37565"/>
    </ligand>
</feature>
<feature type="domain" description="MobA-like NTP transferase" evidence="9">
    <location>
        <begin position="3"/>
        <end position="161"/>
    </location>
</feature>
<dbReference type="EMBL" id="JACIDU010000020">
    <property type="protein sequence ID" value="MBB4105373.1"/>
    <property type="molecule type" value="Genomic_DNA"/>
</dbReference>
<comment type="subcellular location">
    <subcellularLocation>
        <location evidence="8">Cytoplasm</location>
    </subcellularLocation>
</comment>
<feature type="binding site" evidence="8">
    <location>
        <position position="65"/>
    </location>
    <ligand>
        <name>GTP</name>
        <dbReference type="ChEBI" id="CHEBI:37565"/>
    </ligand>
</feature>
<keyword evidence="11" id="KW-1185">Reference proteome</keyword>
<comment type="cofactor">
    <cofactor evidence="8">
        <name>Mg(2+)</name>
        <dbReference type="ChEBI" id="CHEBI:18420"/>
    </cofactor>
</comment>
<evidence type="ECO:0000256" key="4">
    <source>
        <dbReference type="ARBA" id="ARBA00022741"/>
    </source>
</evidence>
<comment type="subunit">
    <text evidence="8">Monomer.</text>
</comment>
<dbReference type="SUPFAM" id="SSF53448">
    <property type="entry name" value="Nucleotide-diphospho-sugar transferases"/>
    <property type="match status" value="1"/>
</dbReference>
<dbReference type="InterPro" id="IPR013482">
    <property type="entry name" value="Molybde_CF_guanTrfase"/>
</dbReference>
<evidence type="ECO:0000256" key="1">
    <source>
        <dbReference type="ARBA" id="ARBA00022490"/>
    </source>
</evidence>
<dbReference type="PANTHER" id="PTHR19136:SF81">
    <property type="entry name" value="MOLYBDENUM COFACTOR GUANYLYLTRANSFERASE"/>
    <property type="match status" value="1"/>
</dbReference>
<organism evidence="10 11">
    <name type="scientific">Allorhizobium borbori</name>
    <dbReference type="NCBI Taxonomy" id="485907"/>
    <lineage>
        <taxon>Bacteria</taxon>
        <taxon>Pseudomonadati</taxon>
        <taxon>Pseudomonadota</taxon>
        <taxon>Alphaproteobacteria</taxon>
        <taxon>Hyphomicrobiales</taxon>
        <taxon>Rhizobiaceae</taxon>
        <taxon>Rhizobium/Agrobacterium group</taxon>
        <taxon>Allorhizobium</taxon>
    </lineage>
</organism>
<proteinExistence type="inferred from homology"/>
<keyword evidence="7 8" id="KW-0501">Molybdenum cofactor biosynthesis</keyword>
<protein>
    <recommendedName>
        <fullName evidence="8">Molybdenum cofactor guanylyltransferase</fullName>
        <shortName evidence="8">MoCo guanylyltransferase</shortName>
        <ecNumber evidence="8">2.7.7.77</ecNumber>
    </recommendedName>
    <alternativeName>
        <fullName evidence="8">GTP:molybdopterin guanylyltransferase</fullName>
    </alternativeName>
    <alternativeName>
        <fullName evidence="8">Mo-MPT guanylyltransferase</fullName>
    </alternativeName>
    <alternativeName>
        <fullName evidence="8">Molybdopterin guanylyltransferase</fullName>
    </alternativeName>
    <alternativeName>
        <fullName evidence="8">Molybdopterin-guanine dinucleotide synthase</fullName>
        <shortName evidence="8">MGD synthase</shortName>
    </alternativeName>
</protein>
<dbReference type="Proteomes" id="UP000584824">
    <property type="component" value="Unassembled WGS sequence"/>
</dbReference>
<gene>
    <name evidence="8" type="primary">mobA</name>
    <name evidence="10" type="ORF">GGQ66_003960</name>
</gene>
<keyword evidence="1 8" id="KW-0963">Cytoplasm</keyword>
<keyword evidence="10" id="KW-0548">Nucleotidyltransferase</keyword>
<evidence type="ECO:0000313" key="11">
    <source>
        <dbReference type="Proteomes" id="UP000584824"/>
    </source>
</evidence>
<keyword evidence="2 8" id="KW-0808">Transferase</keyword>
<evidence type="ECO:0000256" key="8">
    <source>
        <dbReference type="HAMAP-Rule" id="MF_00316"/>
    </source>
</evidence>